<evidence type="ECO:0000256" key="5">
    <source>
        <dbReference type="ARBA" id="ARBA00022692"/>
    </source>
</evidence>
<evidence type="ECO:0000256" key="6">
    <source>
        <dbReference type="ARBA" id="ARBA00022729"/>
    </source>
</evidence>
<evidence type="ECO:0000256" key="1">
    <source>
        <dbReference type="ARBA" id="ARBA00004571"/>
    </source>
</evidence>
<feature type="chain" id="PRO_5046114727" evidence="11">
    <location>
        <begin position="41"/>
        <end position="935"/>
    </location>
</feature>
<dbReference type="Pfam" id="PF00577">
    <property type="entry name" value="Usher"/>
    <property type="match status" value="1"/>
</dbReference>
<reference evidence="14 15" key="1">
    <citation type="submission" date="2020-10" db="EMBL/GenBank/DDBJ databases">
        <title>Phylogeny of dyella-like bacteria.</title>
        <authorList>
            <person name="Fu J."/>
        </authorList>
    </citation>
    <scope>NUCLEOTIDE SEQUENCE [LARGE SCALE GENOMIC DNA]</scope>
    <source>
        <strain evidence="14 15">THG-B117</strain>
    </source>
</reference>
<protein>
    <submittedName>
        <fullName evidence="14">Fimbrial biogenesis outer membrane usher protein</fullName>
    </submittedName>
</protein>
<evidence type="ECO:0000256" key="10">
    <source>
        <dbReference type="SAM" id="MobiDB-lite"/>
    </source>
</evidence>
<keyword evidence="9" id="KW-1029">Fimbrium biogenesis</keyword>
<feature type="domain" description="PapC N-terminal" evidence="13">
    <location>
        <begin position="66"/>
        <end position="211"/>
    </location>
</feature>
<keyword evidence="15" id="KW-1185">Reference proteome</keyword>
<dbReference type="InterPro" id="IPR025885">
    <property type="entry name" value="PapC_N"/>
</dbReference>
<evidence type="ECO:0000256" key="7">
    <source>
        <dbReference type="ARBA" id="ARBA00023136"/>
    </source>
</evidence>
<comment type="subcellular location">
    <subcellularLocation>
        <location evidence="1 9">Cell outer membrane</location>
        <topology evidence="1 9">Multi-pass membrane protein</topology>
    </subcellularLocation>
</comment>
<dbReference type="Pfam" id="PF13954">
    <property type="entry name" value="PapC_N"/>
    <property type="match status" value="1"/>
</dbReference>
<keyword evidence="6 11" id="KW-0732">Signal</keyword>
<dbReference type="InterPro" id="IPR000015">
    <property type="entry name" value="Fimb_usher"/>
</dbReference>
<evidence type="ECO:0000256" key="8">
    <source>
        <dbReference type="ARBA" id="ARBA00023237"/>
    </source>
</evidence>
<feature type="region of interest" description="Disordered" evidence="10">
    <location>
        <begin position="47"/>
        <end position="69"/>
    </location>
</feature>
<keyword evidence="4" id="KW-1134">Transmembrane beta strand</keyword>
<comment type="similarity">
    <text evidence="2 9">Belongs to the fimbrial export usher family.</text>
</comment>
<keyword evidence="5 9" id="KW-0812">Transmembrane</keyword>
<dbReference type="InterPro" id="IPR042186">
    <property type="entry name" value="FimD_plug_dom"/>
</dbReference>
<dbReference type="EMBL" id="JADIKC010000006">
    <property type="protein sequence ID" value="MBM7122336.1"/>
    <property type="molecule type" value="Genomic_DNA"/>
</dbReference>
<dbReference type="InterPro" id="IPR025949">
    <property type="entry name" value="PapC-like_C"/>
</dbReference>
<proteinExistence type="inferred from homology"/>
<dbReference type="Gene3D" id="2.60.40.2610">
    <property type="entry name" value="Outer membrane usher protein FimD, plug domain"/>
    <property type="match status" value="1"/>
</dbReference>
<dbReference type="PROSITE" id="PS01151">
    <property type="entry name" value="FIMBRIAL_USHER"/>
    <property type="match status" value="1"/>
</dbReference>
<dbReference type="Gene3D" id="2.60.40.3110">
    <property type="match status" value="1"/>
</dbReference>
<accession>A0ABS2JTK3</accession>
<dbReference type="PANTHER" id="PTHR30451">
    <property type="entry name" value="OUTER MEMBRANE USHER PROTEIN"/>
    <property type="match status" value="1"/>
</dbReference>
<dbReference type="InterPro" id="IPR018030">
    <property type="entry name" value="Fimbrial_membr_usher_CS"/>
</dbReference>
<keyword evidence="8 9" id="KW-0998">Cell outer membrane</keyword>
<dbReference type="RefSeq" id="WP_204636788.1">
    <property type="nucleotide sequence ID" value="NZ_JADIKC010000006.1"/>
</dbReference>
<dbReference type="Proteomes" id="UP001430065">
    <property type="component" value="Unassembled WGS sequence"/>
</dbReference>
<evidence type="ECO:0000259" key="13">
    <source>
        <dbReference type="Pfam" id="PF13954"/>
    </source>
</evidence>
<keyword evidence="7 9" id="KW-0472">Membrane</keyword>
<dbReference type="InterPro" id="IPR043142">
    <property type="entry name" value="PapC-like_C_sf"/>
</dbReference>
<dbReference type="Gene3D" id="3.10.20.410">
    <property type="match status" value="1"/>
</dbReference>
<gene>
    <name evidence="14" type="ORF">ISP20_14305</name>
</gene>
<evidence type="ECO:0000259" key="12">
    <source>
        <dbReference type="Pfam" id="PF13953"/>
    </source>
</evidence>
<evidence type="ECO:0000256" key="3">
    <source>
        <dbReference type="ARBA" id="ARBA00022448"/>
    </source>
</evidence>
<evidence type="ECO:0000256" key="4">
    <source>
        <dbReference type="ARBA" id="ARBA00022452"/>
    </source>
</evidence>
<name>A0ABS2JTK3_9GAMM</name>
<evidence type="ECO:0000256" key="2">
    <source>
        <dbReference type="ARBA" id="ARBA00008064"/>
    </source>
</evidence>
<organism evidence="14 15">
    <name type="scientific">Dyella kyungheensis</name>
    <dbReference type="NCBI Taxonomy" id="1242174"/>
    <lineage>
        <taxon>Bacteria</taxon>
        <taxon>Pseudomonadati</taxon>
        <taxon>Pseudomonadota</taxon>
        <taxon>Gammaproteobacteria</taxon>
        <taxon>Lysobacterales</taxon>
        <taxon>Rhodanobacteraceae</taxon>
        <taxon>Dyella</taxon>
    </lineage>
</organism>
<keyword evidence="3 9" id="KW-0813">Transport</keyword>
<evidence type="ECO:0000256" key="9">
    <source>
        <dbReference type="RuleBase" id="RU003884"/>
    </source>
</evidence>
<dbReference type="Pfam" id="PF13953">
    <property type="entry name" value="PapC_C"/>
    <property type="match status" value="1"/>
</dbReference>
<evidence type="ECO:0000256" key="11">
    <source>
        <dbReference type="SAM" id="SignalP"/>
    </source>
</evidence>
<comment type="caution">
    <text evidence="14">The sequence shown here is derived from an EMBL/GenBank/DDBJ whole genome shotgun (WGS) entry which is preliminary data.</text>
</comment>
<dbReference type="InterPro" id="IPR037224">
    <property type="entry name" value="PapC_N_sf"/>
</dbReference>
<dbReference type="PANTHER" id="PTHR30451:SF20">
    <property type="entry name" value="FIMBRIAE USHER"/>
    <property type="match status" value="1"/>
</dbReference>
<feature type="signal peptide" evidence="11">
    <location>
        <begin position="1"/>
        <end position="40"/>
    </location>
</feature>
<feature type="domain" description="PapC-like C-terminal" evidence="12">
    <location>
        <begin position="837"/>
        <end position="904"/>
    </location>
</feature>
<dbReference type="Gene3D" id="2.60.40.2070">
    <property type="match status" value="1"/>
</dbReference>
<evidence type="ECO:0000313" key="15">
    <source>
        <dbReference type="Proteomes" id="UP001430065"/>
    </source>
</evidence>
<evidence type="ECO:0000313" key="14">
    <source>
        <dbReference type="EMBL" id="MBM7122336.1"/>
    </source>
</evidence>
<sequence>MKHPHANAQRRTSWPVACHRAFLSAAIAATLAGATFSAYALPASGADPSASPGGADPGSSGGYADFDRSMLSGAGQNTTDLSRFEHGNPVLPGEYNSDVYLNGVWVGRRAVRFVAPSANANALPCLDRKMLDQFGLHPKMADDVAKRMDDPSACVSIGELIPDAKMTFDMTQLRLDVSVPQAYLGLMPRGYVSPEYWDAGVPAGLLNYNFNSFHSSSQGTSQTSSYLGVNTGVNIGLWHLREQGTMTWTSASSNSPSRSHWQNIQTYLQRDLPSLRSVLTVGDSYTDGTVFDSFGIRGVQLATDDRMLPQSMQGYAPMIRGIANTNALVSVRQNGVQIYQTTVAPGPFVINDLYPTGFGGNLDVTVTEADGHSTVFVVPYASVAQLLRPGITRYDVSIGQLRVASIKDQPGVAQATVQHGFNNLLTGYAGIVGSQGYGAALIGAAIDTHYGALALDVTQAQAHIPGYSTQSGQSVRITYSKVIPSTQTNFSVAAYRYSTGGYLSLTDAEQARDYARHGLDAFGTTLTPTVNTIDGVPVSSVLTPAQQAALSGSTFNAGSLLTITGVQRQRSSFTLSMSQPLGDNGGSIYANASVRDYWNRSNTDTQFQLGYSNHIRRLSYNVSAQRSVDATGRYDNQVFVNFTLPLGSTTHAPTMTLNLSHDEQTGSQEQAMVNGTLGADNQFNYGATASHSSGGDTGSNSSTAGSLSAGYRSPFAVFNATYGKGSGYSQASLGVSGSVVAHPGGITFGQPISDTVGIVYVPGAAGARVNSSGGVKIDRFGYAIVPYLTPYALNSVQVDPKGLPMDVQLDATSAQVAPYAGAVVMMKFKTQNGRTVLIRSQLDNGDALPFGAEVFNEKNVVLGVVGQASQILVRGVDPTGKLSVRWHDDDGEAQSCSFYYELPPPSKDKSAKALQQITATCTRSNAVAQATRSGS</sequence>
<dbReference type="SUPFAM" id="SSF141729">
    <property type="entry name" value="FimD N-terminal domain-like"/>
    <property type="match status" value="1"/>
</dbReference>